<evidence type="ECO:0000313" key="2">
    <source>
        <dbReference type="EMBL" id="UOQ56358.1"/>
    </source>
</evidence>
<protein>
    <recommendedName>
        <fullName evidence="4">Secreted protein</fullName>
    </recommendedName>
</protein>
<dbReference type="InterPro" id="IPR011044">
    <property type="entry name" value="Quino_amine_DH_bsu"/>
</dbReference>
<dbReference type="PROSITE" id="PS51257">
    <property type="entry name" value="PROKAR_LIPOPROTEIN"/>
    <property type="match status" value="1"/>
</dbReference>
<name>A0ABY4FJS2_9MICO</name>
<dbReference type="InterPro" id="IPR047697">
    <property type="entry name" value="AztD-like"/>
</dbReference>
<feature type="signal peptide" evidence="1">
    <location>
        <begin position="1"/>
        <end position="24"/>
    </location>
</feature>
<dbReference type="PANTHER" id="PTHR47197">
    <property type="entry name" value="PROTEIN NIRF"/>
    <property type="match status" value="1"/>
</dbReference>
<dbReference type="SUPFAM" id="SSF50969">
    <property type="entry name" value="YVTN repeat-like/Quinoprotein amine dehydrogenase"/>
    <property type="match status" value="1"/>
</dbReference>
<dbReference type="PANTHER" id="PTHR47197:SF3">
    <property type="entry name" value="DIHYDRO-HEME D1 DEHYDROGENASE"/>
    <property type="match status" value="1"/>
</dbReference>
<dbReference type="Proteomes" id="UP000831786">
    <property type="component" value="Chromosome"/>
</dbReference>
<dbReference type="InterPro" id="IPR015943">
    <property type="entry name" value="WD40/YVTN_repeat-like_dom_sf"/>
</dbReference>
<feature type="chain" id="PRO_5047193667" description="Secreted protein" evidence="1">
    <location>
        <begin position="25"/>
        <end position="403"/>
    </location>
</feature>
<sequence length="403" mass="41513">MTHLPGRRTAAVAALAGIALLATACSTADAGGEAATGGARDGAAAQVAGADGRIAVAYANGIAVLDAATLDVVEEFETEEFTRLNAFGDGENVAVTTSEGFQILDTAAPELTSTVFPATTPGHVVVHDGKTVLFDDGTGATTIVETDALRDGDGALPETVEYTADAAHHGVSIVLADGTLLTTVGDETARTGAVALGPHDDHWHELAASDECPGIHGEGTAKGEAVIFGCEDGALLYHDGAFEKFTAPDAYGRMGNAYVSETSPIVVGDYKSDPDAEGYLLNSLALIDTSAHSYEVVDLPDEVQFTYRDVARGPEDLAYIIATDGSIHVLDPASGELVDEFPVIDAWEGPAEWQDPHPSIKVAGDIAYVTEPAANALHAIDLTTGEILASAEFAEAPNEIAVA</sequence>
<evidence type="ECO:0000256" key="1">
    <source>
        <dbReference type="SAM" id="SignalP"/>
    </source>
</evidence>
<reference evidence="2 3" key="1">
    <citation type="submission" date="2022-04" db="EMBL/GenBank/DDBJ databases">
        <title>Leucobacter sp. isolated from rhizosphere of garlic.</title>
        <authorList>
            <person name="Won M."/>
            <person name="Lee C.-M."/>
            <person name="Woen H.-Y."/>
            <person name="Kwon S.-W."/>
        </authorList>
    </citation>
    <scope>NUCLEOTIDE SEQUENCE [LARGE SCALE GENOMIC DNA]</scope>
    <source>
        <strain evidence="2 3">H21R-40</strain>
    </source>
</reference>
<dbReference type="Gene3D" id="2.130.10.10">
    <property type="entry name" value="YVTN repeat-like/Quinoprotein amine dehydrogenase"/>
    <property type="match status" value="1"/>
</dbReference>
<dbReference type="NCBIfam" id="NF038015">
    <property type="entry name" value="AztD"/>
    <property type="match status" value="1"/>
</dbReference>
<dbReference type="EMBL" id="CP095045">
    <property type="protein sequence ID" value="UOQ56358.1"/>
    <property type="molecule type" value="Genomic_DNA"/>
</dbReference>
<accession>A0ABY4FJS2</accession>
<dbReference type="RefSeq" id="WP_244726633.1">
    <property type="nucleotide sequence ID" value="NZ_CP095045.1"/>
</dbReference>
<evidence type="ECO:0000313" key="3">
    <source>
        <dbReference type="Proteomes" id="UP000831786"/>
    </source>
</evidence>
<evidence type="ECO:0008006" key="4">
    <source>
        <dbReference type="Google" id="ProtNLM"/>
    </source>
</evidence>
<organism evidence="2 3">
    <name type="scientific">Leucobacter allii</name>
    <dbReference type="NCBI Taxonomy" id="2932247"/>
    <lineage>
        <taxon>Bacteria</taxon>
        <taxon>Bacillati</taxon>
        <taxon>Actinomycetota</taxon>
        <taxon>Actinomycetes</taxon>
        <taxon>Micrococcales</taxon>
        <taxon>Microbacteriaceae</taxon>
        <taxon>Leucobacter</taxon>
    </lineage>
</organism>
<keyword evidence="3" id="KW-1185">Reference proteome</keyword>
<dbReference type="InterPro" id="IPR051200">
    <property type="entry name" value="Host-pathogen_enzymatic-act"/>
</dbReference>
<keyword evidence="1" id="KW-0732">Signal</keyword>
<gene>
    <name evidence="2" type="ORF">MUN78_11800</name>
</gene>
<proteinExistence type="predicted"/>